<comment type="subunit">
    <text evidence="6">May interact with CcsA.</text>
</comment>
<dbReference type="RefSeq" id="YP_009296703.1">
    <property type="nucleotide sequence ID" value="NC_031172.1"/>
</dbReference>
<evidence type="ECO:0000256" key="7">
    <source>
        <dbReference type="SAM" id="Phobius"/>
    </source>
</evidence>
<evidence type="ECO:0000256" key="3">
    <source>
        <dbReference type="ARBA" id="ARBA00022748"/>
    </source>
</evidence>
<protein>
    <recommendedName>
        <fullName evidence="6">Cytochrome c biogenesis protein CcsB</fullName>
    </recommendedName>
</protein>
<feature type="domain" description="ResB-like" evidence="8">
    <location>
        <begin position="24"/>
        <end position="290"/>
    </location>
</feature>
<evidence type="ECO:0000313" key="9">
    <source>
        <dbReference type="EMBL" id="AOM65843.1"/>
    </source>
</evidence>
<keyword evidence="6" id="KW-0793">Thylakoid</keyword>
<gene>
    <name evidence="6 9" type="primary">ccs1</name>
    <name evidence="6" type="synonym">ccsB</name>
    <name evidence="9" type="ORF">Apop_153</name>
</gene>
<geneLocation type="plastid" evidence="9"/>
<feature type="transmembrane region" description="Helical" evidence="7">
    <location>
        <begin position="83"/>
        <end position="102"/>
    </location>
</feature>
<keyword evidence="4 6" id="KW-1133">Transmembrane helix</keyword>
<dbReference type="AlphaFoldDB" id="A0A1C9CBS2"/>
<evidence type="ECO:0000256" key="4">
    <source>
        <dbReference type="ARBA" id="ARBA00022989"/>
    </source>
</evidence>
<evidence type="ECO:0000256" key="2">
    <source>
        <dbReference type="ARBA" id="ARBA00022692"/>
    </source>
</evidence>
<feature type="transmembrane region" description="Helical" evidence="7">
    <location>
        <begin position="123"/>
        <end position="144"/>
    </location>
</feature>
<name>A0A1C9CBS2_9FLOR</name>
<evidence type="ECO:0000259" key="8">
    <source>
        <dbReference type="Pfam" id="PF05140"/>
    </source>
</evidence>
<dbReference type="GO" id="GO:0042651">
    <property type="term" value="C:thylakoid membrane"/>
    <property type="evidence" value="ECO:0007669"/>
    <property type="project" value="UniProtKB-UniRule"/>
</dbReference>
<feature type="transmembrane region" description="Helical" evidence="7">
    <location>
        <begin position="379"/>
        <end position="398"/>
    </location>
</feature>
<dbReference type="InterPro" id="IPR023494">
    <property type="entry name" value="Cyt_c_bgen_Ccs1/CcsB/ResB"/>
</dbReference>
<dbReference type="EMBL" id="KX284716">
    <property type="protein sequence ID" value="AOM65843.1"/>
    <property type="molecule type" value="Genomic_DNA"/>
</dbReference>
<dbReference type="Pfam" id="PF05140">
    <property type="entry name" value="ResB"/>
    <property type="match status" value="2"/>
</dbReference>
<feature type="transmembrane region" description="Helical" evidence="7">
    <location>
        <begin position="164"/>
        <end position="189"/>
    </location>
</feature>
<organism evidence="9">
    <name type="scientific">Apophlaea sinclairii</name>
    <dbReference type="NCBI Taxonomy" id="212746"/>
    <lineage>
        <taxon>Eukaryota</taxon>
        <taxon>Rhodophyta</taxon>
        <taxon>Florideophyceae</taxon>
        <taxon>Hildenbrandiophycidae</taxon>
        <taxon>Hildenbrandiales</taxon>
        <taxon>Hildenbrandiaceae</taxon>
        <taxon>Apophlaea</taxon>
    </lineage>
</organism>
<dbReference type="HAMAP" id="MF_01392">
    <property type="entry name" value="CytC_Ccs1"/>
    <property type="match status" value="1"/>
</dbReference>
<dbReference type="PANTHER" id="PTHR31566:SF0">
    <property type="entry name" value="CYTOCHROME C BIOGENESIS PROTEIN CCS1, CHLOROPLASTIC"/>
    <property type="match status" value="1"/>
</dbReference>
<evidence type="ECO:0000256" key="6">
    <source>
        <dbReference type="HAMAP-Rule" id="MF_01392"/>
    </source>
</evidence>
<feature type="domain" description="ResB-like" evidence="8">
    <location>
        <begin position="365"/>
        <end position="427"/>
    </location>
</feature>
<comment type="function">
    <text evidence="6">Required during biogenesis of c-type cytochromes (cytochrome c6 and cytochrome f) at the step of heme attachment.</text>
</comment>
<dbReference type="GO" id="GO:0017004">
    <property type="term" value="P:cytochrome complex assembly"/>
    <property type="evidence" value="ECO:0007669"/>
    <property type="project" value="UniProtKB-UniRule"/>
</dbReference>
<proteinExistence type="inferred from homology"/>
<dbReference type="GeneID" id="29073079"/>
<keyword evidence="5 6" id="KW-0472">Membrane</keyword>
<keyword evidence="2 6" id="KW-0812">Transmembrane</keyword>
<sequence length="446" mass="52007">MNLQLITKLKNYTWKSLKKLGNLTFAISLFFYIASLSIIGTIIEQNQNLQFYINTYSEKNKILWFFDWKIIKDLQLDHVYTTWWFISSIIVFGASLTICTLSKQLPMLKSARRWRFYSSRSKILGCSSTTTLTSPSLFMISFILQQHHYHVFQQKNKIYAYSGLIGRVAPIFVHISIILLLFGSILSFIGGVLLQEIITVGETVHPQNIITSGKVSYLEQEFIIHISNFSIKYNPDISVRQFISYTSILNFNNQLISKQILQVNTPMYFRSLTIYQTDWDIIAIRLKLNKNVKIQISCQEFTYQNHRLWVSVLKVSKNSIIYIIIPNFTGKLYIYNNEGNLIKSIYIHDTVQVKNVDISFENFLARTGLQIKTDPGNSIIYFSFGILILSTLFSYVSYSQLWIIYFYNNSYLGGVTNRAYLDFEEDIKKIESQSMYAMTKLHNREN</sequence>
<dbReference type="InterPro" id="IPR007816">
    <property type="entry name" value="ResB-like_domain"/>
</dbReference>
<feature type="transmembrane region" description="Helical" evidence="7">
    <location>
        <begin position="20"/>
        <end position="43"/>
    </location>
</feature>
<dbReference type="PANTHER" id="PTHR31566">
    <property type="entry name" value="CYTOCHROME C BIOGENESIS PROTEIN CCS1, CHLOROPLASTIC"/>
    <property type="match status" value="1"/>
</dbReference>
<accession>A0A1C9CBS2</accession>
<comment type="subcellular location">
    <subcellularLocation>
        <location evidence="6">Cellular thylakoid membrane</location>
        <topology evidence="6">Multi-pass membrane protein</topology>
    </subcellularLocation>
    <subcellularLocation>
        <location evidence="1">Membrane</location>
        <topology evidence="1">Multi-pass membrane protein</topology>
    </subcellularLocation>
</comment>
<evidence type="ECO:0000256" key="1">
    <source>
        <dbReference type="ARBA" id="ARBA00004141"/>
    </source>
</evidence>
<keyword evidence="9" id="KW-0934">Plastid</keyword>
<comment type="similarity">
    <text evidence="6">Belongs to the Ccs1/CcsB family.</text>
</comment>
<evidence type="ECO:0000256" key="5">
    <source>
        <dbReference type="ARBA" id="ARBA00023136"/>
    </source>
</evidence>
<reference evidence="9" key="1">
    <citation type="journal article" date="2016" name="BMC Biol.">
        <title>Parallel evolution of highly conserved plastid genome architecture in red seaweeds and seed plants.</title>
        <authorList>
            <person name="Lee J."/>
            <person name="Cho C.H."/>
            <person name="Park S.I."/>
            <person name="Choi J.W."/>
            <person name="Song H.S."/>
            <person name="West J.A."/>
            <person name="Bhattacharya D."/>
            <person name="Yoon H.S."/>
        </authorList>
    </citation>
    <scope>NUCLEOTIDE SEQUENCE</scope>
</reference>
<keyword evidence="3 6" id="KW-0201">Cytochrome c-type biogenesis</keyword>